<dbReference type="PANTHER" id="PTHR30619">
    <property type="entry name" value="DNA INTERNALIZATION/COMPETENCE PROTEIN COMEC/REC2"/>
    <property type="match status" value="1"/>
</dbReference>
<name>A0ABR7PE87_9FIRM</name>
<accession>A0ABR7PE87</accession>
<keyword evidence="1" id="KW-0812">Transmembrane</keyword>
<evidence type="ECO:0000256" key="1">
    <source>
        <dbReference type="SAM" id="Phobius"/>
    </source>
</evidence>
<dbReference type="SUPFAM" id="SSF56281">
    <property type="entry name" value="Metallo-hydrolase/oxidoreductase"/>
    <property type="match status" value="1"/>
</dbReference>
<protein>
    <submittedName>
        <fullName evidence="3">MBL fold metallo-hydrolase</fullName>
    </submittedName>
</protein>
<proteinExistence type="predicted"/>
<dbReference type="Gene3D" id="3.60.15.10">
    <property type="entry name" value="Ribonuclease Z/Hydroxyacylglutathione hydrolase-like"/>
    <property type="match status" value="1"/>
</dbReference>
<gene>
    <name evidence="3" type="ORF">H8712_13705</name>
</gene>
<dbReference type="EMBL" id="JACRTP010000007">
    <property type="protein sequence ID" value="MBC8629646.1"/>
    <property type="molecule type" value="Genomic_DNA"/>
</dbReference>
<sequence length="303" mass="34643">MRKKSKKRNKMIGVALVIIVLLFGIITVKFIQYEKIIEDTERTWLITQYGPRDVNSMFYTLYGGKGQLIVVDGGWTEDADFVRQTIKEMGGKVDAWILTHPHQDHIGAFNAIYSDLQGIEIKEVYTVDMPSPKLCQERAHWDSVDTYNDFLDLNVKNLKYVYPGDELNICGLKVDIYNAYDEHVKELSQDYLNDGSMMFKVQGEKSSMLFCADVGKAMSDYLLDTWGKKLKADYIQMGHHGNGGLLKDFYEEVSPKLAFFDAPDWLMYDETGKYTTPENAKEMESLGSEVVSFHTQPNTVSIE</sequence>
<evidence type="ECO:0000313" key="4">
    <source>
        <dbReference type="Proteomes" id="UP000661649"/>
    </source>
</evidence>
<dbReference type="InterPro" id="IPR001279">
    <property type="entry name" value="Metallo-B-lactamas"/>
</dbReference>
<keyword evidence="1" id="KW-1133">Transmembrane helix</keyword>
<dbReference type="RefSeq" id="WP_187559122.1">
    <property type="nucleotide sequence ID" value="NZ_JACRTP010000007.1"/>
</dbReference>
<organism evidence="3 4">
    <name type="scientific">Blautia stercoris</name>
    <dbReference type="NCBI Taxonomy" id="871664"/>
    <lineage>
        <taxon>Bacteria</taxon>
        <taxon>Bacillati</taxon>
        <taxon>Bacillota</taxon>
        <taxon>Clostridia</taxon>
        <taxon>Lachnospirales</taxon>
        <taxon>Lachnospiraceae</taxon>
        <taxon>Blautia</taxon>
    </lineage>
</organism>
<comment type="caution">
    <text evidence="3">The sequence shown here is derived from an EMBL/GenBank/DDBJ whole genome shotgun (WGS) entry which is preliminary data.</text>
</comment>
<feature type="domain" description="Metallo-beta-lactamase" evidence="2">
    <location>
        <begin position="56"/>
        <end position="239"/>
    </location>
</feature>
<dbReference type="SMART" id="SM00849">
    <property type="entry name" value="Lactamase_B"/>
    <property type="match status" value="1"/>
</dbReference>
<dbReference type="InterPro" id="IPR036866">
    <property type="entry name" value="RibonucZ/Hydroxyglut_hydro"/>
</dbReference>
<evidence type="ECO:0000313" key="3">
    <source>
        <dbReference type="EMBL" id="MBC8629646.1"/>
    </source>
</evidence>
<dbReference type="InterPro" id="IPR052159">
    <property type="entry name" value="Competence_DNA_uptake"/>
</dbReference>
<dbReference type="PANTHER" id="PTHR30619:SF1">
    <property type="entry name" value="RECOMBINATION PROTEIN 2"/>
    <property type="match status" value="1"/>
</dbReference>
<evidence type="ECO:0000259" key="2">
    <source>
        <dbReference type="SMART" id="SM00849"/>
    </source>
</evidence>
<keyword evidence="4" id="KW-1185">Reference proteome</keyword>
<dbReference type="Proteomes" id="UP000661649">
    <property type="component" value="Unassembled WGS sequence"/>
</dbReference>
<feature type="transmembrane region" description="Helical" evidence="1">
    <location>
        <begin position="12"/>
        <end position="31"/>
    </location>
</feature>
<dbReference type="Pfam" id="PF00753">
    <property type="entry name" value="Lactamase_B"/>
    <property type="match status" value="1"/>
</dbReference>
<reference evidence="3 4" key="1">
    <citation type="submission" date="2020-08" db="EMBL/GenBank/DDBJ databases">
        <title>Genome public.</title>
        <authorList>
            <person name="Liu C."/>
            <person name="Sun Q."/>
        </authorList>
    </citation>
    <scope>NUCLEOTIDE SEQUENCE [LARGE SCALE GENOMIC DNA]</scope>
    <source>
        <strain evidence="3 4">3_YM_SP_D4_24.mj</strain>
    </source>
</reference>
<keyword evidence="1" id="KW-0472">Membrane</keyword>